<dbReference type="Gene3D" id="3.30.565.10">
    <property type="entry name" value="Histidine kinase-like ATPase, C-terminal domain"/>
    <property type="match status" value="1"/>
</dbReference>
<dbReference type="InterPro" id="IPR003660">
    <property type="entry name" value="HAMP_dom"/>
</dbReference>
<protein>
    <recommendedName>
        <fullName evidence="3">histidine kinase</fullName>
        <ecNumber evidence="3">2.7.13.3</ecNumber>
    </recommendedName>
</protein>
<gene>
    <name evidence="13" type="ORF">FNJ47_20505</name>
</gene>
<evidence type="ECO:0000313" key="14">
    <source>
        <dbReference type="Proteomes" id="UP000468531"/>
    </source>
</evidence>
<dbReference type="Pfam" id="PF00672">
    <property type="entry name" value="HAMP"/>
    <property type="match status" value="1"/>
</dbReference>
<keyword evidence="10" id="KW-0812">Transmembrane</keyword>
<proteinExistence type="predicted"/>
<evidence type="ECO:0000256" key="10">
    <source>
        <dbReference type="SAM" id="Phobius"/>
    </source>
</evidence>
<dbReference type="Gene3D" id="1.10.287.130">
    <property type="match status" value="1"/>
</dbReference>
<organism evidence="13 14">
    <name type="scientific">Bradyrhizobium uaiense</name>
    <dbReference type="NCBI Taxonomy" id="2594946"/>
    <lineage>
        <taxon>Bacteria</taxon>
        <taxon>Pseudomonadati</taxon>
        <taxon>Pseudomonadota</taxon>
        <taxon>Alphaproteobacteria</taxon>
        <taxon>Hyphomicrobiales</taxon>
        <taxon>Nitrobacteraceae</taxon>
        <taxon>Bradyrhizobium</taxon>
    </lineage>
</organism>
<evidence type="ECO:0000256" key="6">
    <source>
        <dbReference type="ARBA" id="ARBA00022679"/>
    </source>
</evidence>
<evidence type="ECO:0000256" key="5">
    <source>
        <dbReference type="ARBA" id="ARBA00022553"/>
    </source>
</evidence>
<keyword evidence="10" id="KW-0472">Membrane</keyword>
<evidence type="ECO:0000256" key="4">
    <source>
        <dbReference type="ARBA" id="ARBA00022475"/>
    </source>
</evidence>
<keyword evidence="14" id="KW-1185">Reference proteome</keyword>
<dbReference type="PRINTS" id="PR00344">
    <property type="entry name" value="BCTRLSENSOR"/>
</dbReference>
<dbReference type="InterPro" id="IPR003661">
    <property type="entry name" value="HisK_dim/P_dom"/>
</dbReference>
<dbReference type="GO" id="GO:0000155">
    <property type="term" value="F:phosphorelay sensor kinase activity"/>
    <property type="evidence" value="ECO:0007669"/>
    <property type="project" value="InterPro"/>
</dbReference>
<keyword evidence="7" id="KW-0547">Nucleotide-binding</keyword>
<sequence>MTSFRARQKWRPSLSFIIFAVLALVAVLPLLGLFFFRLYDNQLIRQTQAELIAQSRVLAVIYAQDVRALLRNDIPLGAAVPTEALPDPGDQVTPIRPELDLAGNDLLRRRPDALRATKPADPAYVAIGARLMPLVLDTQKVTLAGFRILEPQGVVIAGRQEAGQSLAHIEEVAAALRGQYSAALRIRVPDKPPPPIYSISRGVGVHVFSAMPVIVNDRVAGVIYASRTPSNIFEHLYRERGKFLLAAMAVIMATIAIGLVFSRTVTRPMRELVDRAVRIGRGDRDAFKPLRHYGTRELAQLSDSFLDMAQQLSHRSDYIATFSAHLTHELKSPLTSIRGAAELLQDSLQSKSDALTRSEQQSFISNILGDVERLDAMSQRLRELARAESAPQNEQTTLSAVIENLKNRFPGRLIVASGCLDRPIGMSGEKALIVLAHLADNAFCHNATSLRIEAADEVSTVKMTVSNDGDPVSEANSDKIFDAFFTTRRDSGGTGMGLAIAQAVMATHGGTIRLVPSSRGVAFALEFPAI</sequence>
<dbReference type="InterPro" id="IPR050980">
    <property type="entry name" value="2C_sensor_his_kinase"/>
</dbReference>
<dbReference type="RefSeq" id="WP_163156174.1">
    <property type="nucleotide sequence ID" value="NZ_VKHP01000081.1"/>
</dbReference>
<dbReference type="InterPro" id="IPR005467">
    <property type="entry name" value="His_kinase_dom"/>
</dbReference>
<comment type="subcellular location">
    <subcellularLocation>
        <location evidence="2">Cell membrane</location>
        <topology evidence="2">Multi-pass membrane protein</topology>
    </subcellularLocation>
</comment>
<keyword evidence="8" id="KW-0418">Kinase</keyword>
<feature type="transmembrane region" description="Helical" evidence="10">
    <location>
        <begin position="14"/>
        <end position="36"/>
    </location>
</feature>
<dbReference type="AlphaFoldDB" id="A0A6P1BJ04"/>
<evidence type="ECO:0000256" key="3">
    <source>
        <dbReference type="ARBA" id="ARBA00012438"/>
    </source>
</evidence>
<evidence type="ECO:0000256" key="9">
    <source>
        <dbReference type="ARBA" id="ARBA00022840"/>
    </source>
</evidence>
<dbReference type="InterPro" id="IPR003594">
    <property type="entry name" value="HATPase_dom"/>
</dbReference>
<dbReference type="InterPro" id="IPR036097">
    <property type="entry name" value="HisK_dim/P_sf"/>
</dbReference>
<dbReference type="Pfam" id="PF02518">
    <property type="entry name" value="HATPase_c"/>
    <property type="match status" value="1"/>
</dbReference>
<feature type="domain" description="HAMP" evidence="12">
    <location>
        <begin position="263"/>
        <end position="317"/>
    </location>
</feature>
<dbReference type="SUPFAM" id="SSF55874">
    <property type="entry name" value="ATPase domain of HSP90 chaperone/DNA topoisomerase II/histidine kinase"/>
    <property type="match status" value="1"/>
</dbReference>
<dbReference type="PROSITE" id="PS50885">
    <property type="entry name" value="HAMP"/>
    <property type="match status" value="1"/>
</dbReference>
<dbReference type="Proteomes" id="UP000468531">
    <property type="component" value="Unassembled WGS sequence"/>
</dbReference>
<keyword evidence="4" id="KW-1003">Cell membrane</keyword>
<comment type="catalytic activity">
    <reaction evidence="1">
        <text>ATP + protein L-histidine = ADP + protein N-phospho-L-histidine.</text>
        <dbReference type="EC" id="2.7.13.3"/>
    </reaction>
</comment>
<feature type="domain" description="Histidine kinase" evidence="11">
    <location>
        <begin position="325"/>
        <end position="530"/>
    </location>
</feature>
<dbReference type="EMBL" id="VKHP01000081">
    <property type="protein sequence ID" value="NEU98144.1"/>
    <property type="molecule type" value="Genomic_DNA"/>
</dbReference>
<dbReference type="Pfam" id="PF00512">
    <property type="entry name" value="HisKA"/>
    <property type="match status" value="1"/>
</dbReference>
<comment type="caution">
    <text evidence="13">The sequence shown here is derived from an EMBL/GenBank/DDBJ whole genome shotgun (WGS) entry which is preliminary data.</text>
</comment>
<dbReference type="CDD" id="cd00082">
    <property type="entry name" value="HisKA"/>
    <property type="match status" value="1"/>
</dbReference>
<dbReference type="GO" id="GO:0005524">
    <property type="term" value="F:ATP binding"/>
    <property type="evidence" value="ECO:0007669"/>
    <property type="project" value="UniProtKB-KW"/>
</dbReference>
<evidence type="ECO:0000256" key="1">
    <source>
        <dbReference type="ARBA" id="ARBA00000085"/>
    </source>
</evidence>
<accession>A0A6P1BJ04</accession>
<evidence type="ECO:0000313" key="13">
    <source>
        <dbReference type="EMBL" id="NEU98144.1"/>
    </source>
</evidence>
<keyword evidence="5" id="KW-0597">Phosphoprotein</keyword>
<keyword evidence="6" id="KW-0808">Transferase</keyword>
<evidence type="ECO:0000259" key="12">
    <source>
        <dbReference type="PROSITE" id="PS50885"/>
    </source>
</evidence>
<dbReference type="PANTHER" id="PTHR44936:SF10">
    <property type="entry name" value="SENSOR PROTEIN RSTB"/>
    <property type="match status" value="1"/>
</dbReference>
<dbReference type="InterPro" id="IPR036890">
    <property type="entry name" value="HATPase_C_sf"/>
</dbReference>
<dbReference type="SMART" id="SM00388">
    <property type="entry name" value="HisKA"/>
    <property type="match status" value="1"/>
</dbReference>
<dbReference type="EC" id="2.7.13.3" evidence="3"/>
<evidence type="ECO:0000259" key="11">
    <source>
        <dbReference type="PROSITE" id="PS50109"/>
    </source>
</evidence>
<dbReference type="CDD" id="cd06225">
    <property type="entry name" value="HAMP"/>
    <property type="match status" value="1"/>
</dbReference>
<evidence type="ECO:0000256" key="8">
    <source>
        <dbReference type="ARBA" id="ARBA00022777"/>
    </source>
</evidence>
<dbReference type="SMART" id="SM00387">
    <property type="entry name" value="HATPase_c"/>
    <property type="match status" value="1"/>
</dbReference>
<dbReference type="SUPFAM" id="SSF47384">
    <property type="entry name" value="Homodimeric domain of signal transducing histidine kinase"/>
    <property type="match status" value="1"/>
</dbReference>
<keyword evidence="10" id="KW-1133">Transmembrane helix</keyword>
<dbReference type="PANTHER" id="PTHR44936">
    <property type="entry name" value="SENSOR PROTEIN CREC"/>
    <property type="match status" value="1"/>
</dbReference>
<dbReference type="SMART" id="SM00304">
    <property type="entry name" value="HAMP"/>
    <property type="match status" value="1"/>
</dbReference>
<evidence type="ECO:0000256" key="2">
    <source>
        <dbReference type="ARBA" id="ARBA00004651"/>
    </source>
</evidence>
<feature type="transmembrane region" description="Helical" evidence="10">
    <location>
        <begin position="243"/>
        <end position="261"/>
    </location>
</feature>
<name>A0A6P1BJ04_9BRAD</name>
<evidence type="ECO:0000256" key="7">
    <source>
        <dbReference type="ARBA" id="ARBA00022741"/>
    </source>
</evidence>
<dbReference type="GO" id="GO:0005886">
    <property type="term" value="C:plasma membrane"/>
    <property type="evidence" value="ECO:0007669"/>
    <property type="project" value="UniProtKB-SubCell"/>
</dbReference>
<dbReference type="InterPro" id="IPR004358">
    <property type="entry name" value="Sig_transdc_His_kin-like_C"/>
</dbReference>
<dbReference type="PROSITE" id="PS50109">
    <property type="entry name" value="HIS_KIN"/>
    <property type="match status" value="1"/>
</dbReference>
<dbReference type="Gene3D" id="6.10.340.10">
    <property type="match status" value="1"/>
</dbReference>
<reference evidence="13 14" key="1">
    <citation type="journal article" date="2020" name="Arch. Microbiol.">
        <title>Bradyrhizobium uaiense sp. nov., a new highly efficient cowpea symbiont.</title>
        <authorList>
            <person name="Cabral Michel D."/>
            <person name="Azarias Guimaraes A."/>
            <person name="Martins da Costa E."/>
            <person name="Soares de Carvalho T."/>
            <person name="Balsanelli E."/>
            <person name="Willems A."/>
            <person name="Maltempi de Souza E."/>
            <person name="de Souza Moreira F.M."/>
        </authorList>
    </citation>
    <scope>NUCLEOTIDE SEQUENCE [LARGE SCALE GENOMIC DNA]</scope>
    <source>
        <strain evidence="13 14">UFLA 03-164</strain>
    </source>
</reference>
<keyword evidence="9" id="KW-0067">ATP-binding</keyword>